<organism evidence="1">
    <name type="scientific">bioreactor metagenome</name>
    <dbReference type="NCBI Taxonomy" id="1076179"/>
    <lineage>
        <taxon>unclassified sequences</taxon>
        <taxon>metagenomes</taxon>
        <taxon>ecological metagenomes</taxon>
    </lineage>
</organism>
<name>A0A645IR69_9ZZZZ</name>
<reference evidence="1" key="1">
    <citation type="submission" date="2019-08" db="EMBL/GenBank/DDBJ databases">
        <authorList>
            <person name="Kucharzyk K."/>
            <person name="Murdoch R.W."/>
            <person name="Higgins S."/>
            <person name="Loffler F."/>
        </authorList>
    </citation>
    <scope>NUCLEOTIDE SEQUENCE</scope>
</reference>
<protein>
    <submittedName>
        <fullName evidence="1">Uncharacterized protein</fullName>
    </submittedName>
</protein>
<evidence type="ECO:0000313" key="1">
    <source>
        <dbReference type="EMBL" id="MPN50874.1"/>
    </source>
</evidence>
<gene>
    <name evidence="1" type="ORF">SDC9_198514</name>
</gene>
<sequence>MQAAQERLVPPADGLVIHKPHGEPVRARAGDHQLVRRHHLLQRKCSLVHGDIQLLRQHHEMPARHARQNPFVRGRGAQNATFQHQQIGAGTLTDDTVAMEHRLAAAALFGDLRREHTGNQIQ</sequence>
<comment type="caution">
    <text evidence="1">The sequence shown here is derived from an EMBL/GenBank/DDBJ whole genome shotgun (WGS) entry which is preliminary data.</text>
</comment>
<proteinExistence type="predicted"/>
<dbReference type="EMBL" id="VSSQ01115433">
    <property type="protein sequence ID" value="MPN50874.1"/>
    <property type="molecule type" value="Genomic_DNA"/>
</dbReference>
<accession>A0A645IR69</accession>
<dbReference type="AlphaFoldDB" id="A0A645IR69"/>